<dbReference type="SUPFAM" id="SSF55486">
    <property type="entry name" value="Metalloproteases ('zincins'), catalytic domain"/>
    <property type="match status" value="1"/>
</dbReference>
<dbReference type="Proteomes" id="UP000625527">
    <property type="component" value="Unassembled WGS sequence"/>
</dbReference>
<evidence type="ECO:0000313" key="3">
    <source>
        <dbReference type="Proteomes" id="UP000625527"/>
    </source>
</evidence>
<keyword evidence="3" id="KW-1185">Reference proteome</keyword>
<reference evidence="2 3" key="1">
    <citation type="submission" date="2020-10" db="EMBL/GenBank/DDBJ databases">
        <title>Myceligenerans pegani sp. nov., an endophytic actinomycete isolated from Peganum harmala L. in Xinjiang, China.</title>
        <authorList>
            <person name="Xin L."/>
        </authorList>
    </citation>
    <scope>NUCLEOTIDE SEQUENCE [LARGE SCALE GENOMIC DNA]</scope>
    <source>
        <strain evidence="2 3">TRM65318</strain>
    </source>
</reference>
<sequence length="189" mass="20753">MPSRRTPASDRRRRPSLSEASPTGTYCRAVVSKSSPPAASDGSDGSLRNAPRRTPRRRDRRGRGLRGPLFPPGSPAHRTRAEVFDDLVLDVAQSLDRRWGKALSGTQFAVEDVPPSDPAPWEGSGVPLGRSFPAEAGQPARVVAYRRPIEARSHDEDDRADLVRDVIVEQVAHLLARAPEEIDPHFGER</sequence>
<organism evidence="2 3">
    <name type="scientific">Myceligenerans pegani</name>
    <dbReference type="NCBI Taxonomy" id="2776917"/>
    <lineage>
        <taxon>Bacteria</taxon>
        <taxon>Bacillati</taxon>
        <taxon>Actinomycetota</taxon>
        <taxon>Actinomycetes</taxon>
        <taxon>Micrococcales</taxon>
        <taxon>Promicromonosporaceae</taxon>
        <taxon>Myceligenerans</taxon>
    </lineage>
</organism>
<comment type="caution">
    <text evidence="2">The sequence shown here is derived from an EMBL/GenBank/DDBJ whole genome shotgun (WGS) entry which is preliminary data.</text>
</comment>
<proteinExistence type="predicted"/>
<accession>A0ABR9MYC2</accession>
<evidence type="ECO:0000256" key="1">
    <source>
        <dbReference type="SAM" id="MobiDB-lite"/>
    </source>
</evidence>
<protein>
    <submittedName>
        <fullName evidence="2">Metallopeptidase family protein</fullName>
    </submittedName>
</protein>
<feature type="region of interest" description="Disordered" evidence="1">
    <location>
        <begin position="1"/>
        <end position="79"/>
    </location>
</feature>
<dbReference type="EMBL" id="JADAQT010000084">
    <property type="protein sequence ID" value="MBE1876389.1"/>
    <property type="molecule type" value="Genomic_DNA"/>
</dbReference>
<feature type="compositionally biased region" description="Basic residues" evidence="1">
    <location>
        <begin position="50"/>
        <end position="64"/>
    </location>
</feature>
<gene>
    <name evidence="2" type="ORF">IHE71_11795</name>
</gene>
<dbReference type="Gene3D" id="3.30.2010.20">
    <property type="match status" value="1"/>
</dbReference>
<feature type="region of interest" description="Disordered" evidence="1">
    <location>
        <begin position="110"/>
        <end position="133"/>
    </location>
</feature>
<dbReference type="InterPro" id="IPR010428">
    <property type="entry name" value="Zincin_1"/>
</dbReference>
<evidence type="ECO:0000313" key="2">
    <source>
        <dbReference type="EMBL" id="MBE1876389.1"/>
    </source>
</evidence>
<dbReference type="CDD" id="cd12954">
    <property type="entry name" value="MMP_TTHA0227_like_1"/>
    <property type="match status" value="1"/>
</dbReference>
<feature type="compositionally biased region" description="Low complexity" evidence="1">
    <location>
        <begin position="29"/>
        <end position="40"/>
    </location>
</feature>
<dbReference type="Pfam" id="PF06262">
    <property type="entry name" value="Zincin_1"/>
    <property type="match status" value="1"/>
</dbReference>
<dbReference type="InterPro" id="IPR038555">
    <property type="entry name" value="Zincin_1_sf"/>
</dbReference>
<name>A0ABR9MYC2_9MICO</name>